<feature type="transmembrane region" description="Helical" evidence="6">
    <location>
        <begin position="105"/>
        <end position="121"/>
    </location>
</feature>
<dbReference type="GO" id="GO:0016020">
    <property type="term" value="C:membrane"/>
    <property type="evidence" value="ECO:0007669"/>
    <property type="project" value="UniProtKB-SubCell"/>
</dbReference>
<dbReference type="PANTHER" id="PTHR22911">
    <property type="entry name" value="ACYL-MALONYL CONDENSING ENZYME-RELATED"/>
    <property type="match status" value="1"/>
</dbReference>
<protein>
    <submittedName>
        <fullName evidence="8">Permease of the drug/metabolite transporter (DMT) superfamily</fullName>
    </submittedName>
</protein>
<dbReference type="Proteomes" id="UP000199071">
    <property type="component" value="Unassembled WGS sequence"/>
</dbReference>
<dbReference type="InterPro" id="IPR000620">
    <property type="entry name" value="EamA_dom"/>
</dbReference>
<reference evidence="8 9" key="1">
    <citation type="submission" date="2016-10" db="EMBL/GenBank/DDBJ databases">
        <authorList>
            <person name="de Groot N.N."/>
        </authorList>
    </citation>
    <scope>NUCLEOTIDE SEQUENCE [LARGE SCALE GENOMIC DNA]</scope>
    <source>
        <strain evidence="8 9">ATCC 35022</strain>
    </source>
</reference>
<name>A0A1G6D7V1_9HYPH</name>
<feature type="transmembrane region" description="Helical" evidence="6">
    <location>
        <begin position="161"/>
        <end position="181"/>
    </location>
</feature>
<feature type="transmembrane region" description="Helical" evidence="6">
    <location>
        <begin position="193"/>
        <end position="213"/>
    </location>
</feature>
<dbReference type="Pfam" id="PF00892">
    <property type="entry name" value="EamA"/>
    <property type="match status" value="2"/>
</dbReference>
<feature type="transmembrane region" description="Helical" evidence="6">
    <location>
        <begin position="219"/>
        <end position="238"/>
    </location>
</feature>
<evidence type="ECO:0000313" key="8">
    <source>
        <dbReference type="EMBL" id="SDB41180.1"/>
    </source>
</evidence>
<evidence type="ECO:0000259" key="7">
    <source>
        <dbReference type="Pfam" id="PF00892"/>
    </source>
</evidence>
<gene>
    <name evidence="8" type="ORF">SAMN02982931_03124</name>
</gene>
<comment type="subcellular location">
    <subcellularLocation>
        <location evidence="1">Membrane</location>
        <topology evidence="1">Multi-pass membrane protein</topology>
    </subcellularLocation>
</comment>
<keyword evidence="5 6" id="KW-0472">Membrane</keyword>
<feature type="domain" description="EamA" evidence="7">
    <location>
        <begin position="12"/>
        <end position="144"/>
    </location>
</feature>
<dbReference type="RefSeq" id="WP_090877575.1">
    <property type="nucleotide sequence ID" value="NZ_FMXQ01000006.1"/>
</dbReference>
<feature type="transmembrane region" description="Helical" evidence="6">
    <location>
        <begin position="128"/>
        <end position="149"/>
    </location>
</feature>
<dbReference type="PANTHER" id="PTHR22911:SF6">
    <property type="entry name" value="SOLUTE CARRIER FAMILY 35 MEMBER G1"/>
    <property type="match status" value="1"/>
</dbReference>
<sequence>MDPPEHARPLVGIALKVASTLSFTAMATLIKLDSARYPIGELVFFRSFFALIPVFAWVAWRGQFPAVFHTKRFGRHFVRSVTGGCTMFLGFTALSLLPIADATAIGYAAPLMTVVLAVLFLGEKVRIYRWSAVIVGLIGVLVILSDYVGPDVEAGATERSAIGAMIAVVGAFLGAVTSTQVRAMVHTEGAGTIVVYFSLFTSLFGLFTLPFGWVMPDLFGILSLIAAGVFGGLGQVLMTQSFRYGGASMIAPFDYTSMIWALIVSLLVFNTWPTERMLLGTGIVVGAGLFVIFRERWLGIERARSKRAQTPTTPLN</sequence>
<keyword evidence="3 6" id="KW-0812">Transmembrane</keyword>
<evidence type="ECO:0000256" key="4">
    <source>
        <dbReference type="ARBA" id="ARBA00022989"/>
    </source>
</evidence>
<dbReference type="AlphaFoldDB" id="A0A1G6D7V1"/>
<evidence type="ECO:0000256" key="3">
    <source>
        <dbReference type="ARBA" id="ARBA00022692"/>
    </source>
</evidence>
<dbReference type="OrthoDB" id="8478503at2"/>
<accession>A0A1G6D7V1</accession>
<feature type="domain" description="EamA" evidence="7">
    <location>
        <begin position="162"/>
        <end position="291"/>
    </location>
</feature>
<comment type="similarity">
    <text evidence="2">Belongs to the drug/metabolite transporter (DMT) superfamily. 10 TMS drug/metabolite exporter (DME) (TC 2.A.7.3) family.</text>
</comment>
<evidence type="ECO:0000256" key="6">
    <source>
        <dbReference type="SAM" id="Phobius"/>
    </source>
</evidence>
<feature type="transmembrane region" description="Helical" evidence="6">
    <location>
        <begin position="42"/>
        <end position="60"/>
    </location>
</feature>
<dbReference type="InterPro" id="IPR037185">
    <property type="entry name" value="EmrE-like"/>
</dbReference>
<dbReference type="SUPFAM" id="SSF103481">
    <property type="entry name" value="Multidrug resistance efflux transporter EmrE"/>
    <property type="match status" value="2"/>
</dbReference>
<feature type="transmembrane region" description="Helical" evidence="6">
    <location>
        <begin position="12"/>
        <end position="30"/>
    </location>
</feature>
<feature type="transmembrane region" description="Helical" evidence="6">
    <location>
        <begin position="81"/>
        <end position="99"/>
    </location>
</feature>
<evidence type="ECO:0000256" key="5">
    <source>
        <dbReference type="ARBA" id="ARBA00023136"/>
    </source>
</evidence>
<keyword evidence="4 6" id="KW-1133">Transmembrane helix</keyword>
<feature type="transmembrane region" description="Helical" evidence="6">
    <location>
        <begin position="278"/>
        <end position="297"/>
    </location>
</feature>
<dbReference type="EMBL" id="FMXQ01000006">
    <property type="protein sequence ID" value="SDB41180.1"/>
    <property type="molecule type" value="Genomic_DNA"/>
</dbReference>
<evidence type="ECO:0000256" key="1">
    <source>
        <dbReference type="ARBA" id="ARBA00004141"/>
    </source>
</evidence>
<keyword evidence="9" id="KW-1185">Reference proteome</keyword>
<proteinExistence type="inferred from homology"/>
<organism evidence="8 9">
    <name type="scientific">Bauldia litoralis</name>
    <dbReference type="NCBI Taxonomy" id="665467"/>
    <lineage>
        <taxon>Bacteria</taxon>
        <taxon>Pseudomonadati</taxon>
        <taxon>Pseudomonadota</taxon>
        <taxon>Alphaproteobacteria</taxon>
        <taxon>Hyphomicrobiales</taxon>
        <taxon>Kaistiaceae</taxon>
        <taxon>Bauldia</taxon>
    </lineage>
</organism>
<evidence type="ECO:0000313" key="9">
    <source>
        <dbReference type="Proteomes" id="UP000199071"/>
    </source>
</evidence>
<evidence type="ECO:0000256" key="2">
    <source>
        <dbReference type="ARBA" id="ARBA00009853"/>
    </source>
</evidence>
<feature type="transmembrane region" description="Helical" evidence="6">
    <location>
        <begin position="250"/>
        <end position="272"/>
    </location>
</feature>